<dbReference type="OrthoDB" id="185373at2759"/>
<feature type="region of interest" description="Disordered" evidence="3">
    <location>
        <begin position="341"/>
        <end position="399"/>
    </location>
</feature>
<dbReference type="EMBL" id="ML993592">
    <property type="protein sequence ID" value="KAF2167717.1"/>
    <property type="molecule type" value="Genomic_DNA"/>
</dbReference>
<evidence type="ECO:0000256" key="1">
    <source>
        <dbReference type="ARBA" id="ARBA00022737"/>
    </source>
</evidence>
<feature type="region of interest" description="Disordered" evidence="3">
    <location>
        <begin position="620"/>
        <end position="686"/>
    </location>
</feature>
<dbReference type="GeneID" id="54559340"/>
<feature type="repeat" description="PPR" evidence="2">
    <location>
        <begin position="127"/>
        <end position="161"/>
    </location>
</feature>
<dbReference type="Pfam" id="PF13812">
    <property type="entry name" value="PPR_3"/>
    <property type="match status" value="1"/>
</dbReference>
<evidence type="ECO:0000256" key="3">
    <source>
        <dbReference type="SAM" id="MobiDB-lite"/>
    </source>
</evidence>
<dbReference type="PANTHER" id="PTHR47942:SF105">
    <property type="entry name" value="ATPASE EXPRESSION PROTEIN 3"/>
    <property type="match status" value="1"/>
</dbReference>
<feature type="compositionally biased region" description="Basic and acidic residues" evidence="3">
    <location>
        <begin position="665"/>
        <end position="678"/>
    </location>
</feature>
<dbReference type="Proteomes" id="UP000799537">
    <property type="component" value="Unassembled WGS sequence"/>
</dbReference>
<evidence type="ECO:0008006" key="6">
    <source>
        <dbReference type="Google" id="ProtNLM"/>
    </source>
</evidence>
<evidence type="ECO:0000313" key="5">
    <source>
        <dbReference type="Proteomes" id="UP000799537"/>
    </source>
</evidence>
<dbReference type="PANTHER" id="PTHR47942">
    <property type="entry name" value="TETRATRICOPEPTIDE REPEAT (TPR)-LIKE SUPERFAMILY PROTEIN-RELATED"/>
    <property type="match status" value="1"/>
</dbReference>
<gene>
    <name evidence="4" type="ORF">M409DRAFT_21869</name>
</gene>
<proteinExistence type="predicted"/>
<keyword evidence="1" id="KW-0677">Repeat</keyword>
<reference evidence="4" key="1">
    <citation type="journal article" date="2020" name="Stud. Mycol.">
        <title>101 Dothideomycetes genomes: a test case for predicting lifestyles and emergence of pathogens.</title>
        <authorList>
            <person name="Haridas S."/>
            <person name="Albert R."/>
            <person name="Binder M."/>
            <person name="Bloem J."/>
            <person name="Labutti K."/>
            <person name="Salamov A."/>
            <person name="Andreopoulos B."/>
            <person name="Baker S."/>
            <person name="Barry K."/>
            <person name="Bills G."/>
            <person name="Bluhm B."/>
            <person name="Cannon C."/>
            <person name="Castanera R."/>
            <person name="Culley D."/>
            <person name="Daum C."/>
            <person name="Ezra D."/>
            <person name="Gonzalez J."/>
            <person name="Henrissat B."/>
            <person name="Kuo A."/>
            <person name="Liang C."/>
            <person name="Lipzen A."/>
            <person name="Lutzoni F."/>
            <person name="Magnuson J."/>
            <person name="Mondo S."/>
            <person name="Nolan M."/>
            <person name="Ohm R."/>
            <person name="Pangilinan J."/>
            <person name="Park H.-J."/>
            <person name="Ramirez L."/>
            <person name="Alfaro M."/>
            <person name="Sun H."/>
            <person name="Tritt A."/>
            <person name="Yoshinaga Y."/>
            <person name="Zwiers L.-H."/>
            <person name="Turgeon B."/>
            <person name="Goodwin S."/>
            <person name="Spatafora J."/>
            <person name="Crous P."/>
            <person name="Grigoriev I."/>
        </authorList>
    </citation>
    <scope>NUCLEOTIDE SEQUENCE</scope>
    <source>
        <strain evidence="4">ATCC 36951</strain>
    </source>
</reference>
<dbReference type="InterPro" id="IPR011990">
    <property type="entry name" value="TPR-like_helical_dom_sf"/>
</dbReference>
<evidence type="ECO:0000256" key="2">
    <source>
        <dbReference type="PROSITE-ProRule" id="PRU00708"/>
    </source>
</evidence>
<dbReference type="Gene3D" id="1.25.40.10">
    <property type="entry name" value="Tetratricopeptide repeat domain"/>
    <property type="match status" value="2"/>
</dbReference>
<evidence type="ECO:0000313" key="4">
    <source>
        <dbReference type="EMBL" id="KAF2167717.1"/>
    </source>
</evidence>
<dbReference type="PROSITE" id="PS51375">
    <property type="entry name" value="PPR"/>
    <property type="match status" value="1"/>
</dbReference>
<feature type="compositionally biased region" description="Polar residues" evidence="3">
    <location>
        <begin position="64"/>
        <end position="78"/>
    </location>
</feature>
<dbReference type="Pfam" id="PF13041">
    <property type="entry name" value="PPR_2"/>
    <property type="match status" value="1"/>
</dbReference>
<dbReference type="InterPro" id="IPR002885">
    <property type="entry name" value="PPR_rpt"/>
</dbReference>
<feature type="region of interest" description="Disordered" evidence="3">
    <location>
        <begin position="53"/>
        <end position="80"/>
    </location>
</feature>
<sequence length="686" mass="78385">MLECRACVQRCIRALTGDEVLLRRPLLLTPHLANQQRRRRVATAAPIRIDESQDALSSHFGKPNSKSPNKLSVATTPRGSDDKALKKELEWLKDPVKLADHVHYTLRDKNVEKAINLCRLASKSMSCIVAWNNVIDWHVKNQKVNAAIDIYNEMKKRGQFPDSYTYMLLFRAVPIEKSHELKDFHGQMANKAVAIYNSMSSPTSRVKPSIMHTNAVLRLCSLARNMDLLWSVASQIPESGPGSADHITYNILLAAIRYGAMGPGTGELVYVEQVAENRNQAVNEGRRIWQEVIPRWRSGEVIIDAALVRSMAKLLTFSKRMEDWDDVLNLVQQTTNIQRLIPPLGSPERNTDHVPLPADGEQDVEEQTSNSEDSEGWVPTPASNAFKPVQLSAGERTDGKKRHNIAYVKPENGILNVLLEACTNMRVPKAAHAYWDLFTREHDVHPDLDNYECLLRLLRINRSSRRVSQLMTEMKDEGIKPTPRTYRIAMGACARDRNNANVVENMTIIVDQMMKATKQPDLYTLDEYLNIAFLTDDQPAITKALDKAHAVMHRLQRQLLSKGPEVPQGYKERIVQFYRHMTGCVDTFSKRKDVPKEEREKWLERRSEYDSLTSEYWKQGRTSKREDVRAVSSDDAQMRSRRPRRNASDGPGLQKQKRAGGGSDSYKEVREQKRDVKMEKRRMRRA</sequence>
<dbReference type="RefSeq" id="XP_033668606.1">
    <property type="nucleotide sequence ID" value="XM_033806068.1"/>
</dbReference>
<accession>A0A6A6CKE7</accession>
<dbReference type="AlphaFoldDB" id="A0A6A6CKE7"/>
<dbReference type="InterPro" id="IPR051222">
    <property type="entry name" value="PPR/CCM1_RNA-binding"/>
</dbReference>
<name>A0A6A6CKE7_ZASCE</name>
<keyword evidence="5" id="KW-1185">Reference proteome</keyword>
<protein>
    <recommendedName>
        <fullName evidence="6">Pentacotripeptide-repeat region of PRORP domain-containing protein</fullName>
    </recommendedName>
</protein>
<organism evidence="4 5">
    <name type="scientific">Zasmidium cellare ATCC 36951</name>
    <dbReference type="NCBI Taxonomy" id="1080233"/>
    <lineage>
        <taxon>Eukaryota</taxon>
        <taxon>Fungi</taxon>
        <taxon>Dikarya</taxon>
        <taxon>Ascomycota</taxon>
        <taxon>Pezizomycotina</taxon>
        <taxon>Dothideomycetes</taxon>
        <taxon>Dothideomycetidae</taxon>
        <taxon>Mycosphaerellales</taxon>
        <taxon>Mycosphaerellaceae</taxon>
        <taxon>Zasmidium</taxon>
    </lineage>
</organism>
<dbReference type="NCBIfam" id="TIGR00756">
    <property type="entry name" value="PPR"/>
    <property type="match status" value="1"/>
</dbReference>